<dbReference type="GO" id="GO:0005525">
    <property type="term" value="F:GTP binding"/>
    <property type="evidence" value="ECO:0007669"/>
    <property type="project" value="UniProtKB-KW"/>
</dbReference>
<name>X1M5Z3_9ZZZZ</name>
<dbReference type="EMBL" id="BARV01007594">
    <property type="protein sequence ID" value="GAI10095.1"/>
    <property type="molecule type" value="Genomic_DNA"/>
</dbReference>
<dbReference type="Gene3D" id="3.40.50.300">
    <property type="entry name" value="P-loop containing nucleotide triphosphate hydrolases"/>
    <property type="match status" value="1"/>
</dbReference>
<dbReference type="GO" id="GO:0032790">
    <property type="term" value="P:ribosome disassembly"/>
    <property type="evidence" value="ECO:0007669"/>
    <property type="project" value="TreeGrafter"/>
</dbReference>
<reference evidence="3" key="1">
    <citation type="journal article" date="2014" name="Front. Microbiol.">
        <title>High frequency of phylogenetically diverse reductive dehalogenase-homologous genes in deep subseafloor sedimentary metagenomes.</title>
        <authorList>
            <person name="Kawai M."/>
            <person name="Futagami T."/>
            <person name="Toyoda A."/>
            <person name="Takaki Y."/>
            <person name="Nishi S."/>
            <person name="Hori S."/>
            <person name="Arai W."/>
            <person name="Tsubouchi T."/>
            <person name="Morono Y."/>
            <person name="Uchiyama I."/>
            <person name="Ito T."/>
            <person name="Fujiyama A."/>
            <person name="Inagaki F."/>
            <person name="Takami H."/>
        </authorList>
    </citation>
    <scope>NUCLEOTIDE SEQUENCE</scope>
    <source>
        <strain evidence="3">Expedition CK06-06</strain>
    </source>
</reference>
<proteinExistence type="predicted"/>
<dbReference type="AlphaFoldDB" id="X1M5Z3"/>
<evidence type="ECO:0000313" key="3">
    <source>
        <dbReference type="EMBL" id="GAI10095.1"/>
    </source>
</evidence>
<dbReference type="PANTHER" id="PTHR43261">
    <property type="entry name" value="TRANSLATION ELONGATION FACTOR G-RELATED"/>
    <property type="match status" value="1"/>
</dbReference>
<dbReference type="InterPro" id="IPR027417">
    <property type="entry name" value="P-loop_NTPase"/>
</dbReference>
<protein>
    <recommendedName>
        <fullName evidence="4">Tr-type G domain-containing protein</fullName>
    </recommendedName>
</protein>
<evidence type="ECO:0000256" key="1">
    <source>
        <dbReference type="ARBA" id="ARBA00022741"/>
    </source>
</evidence>
<organism evidence="3">
    <name type="scientific">marine sediment metagenome</name>
    <dbReference type="NCBI Taxonomy" id="412755"/>
    <lineage>
        <taxon>unclassified sequences</taxon>
        <taxon>metagenomes</taxon>
        <taxon>ecological metagenomes</taxon>
    </lineage>
</organism>
<accession>X1M5Z3</accession>
<keyword evidence="1" id="KW-0547">Nucleotide-binding</keyword>
<keyword evidence="2" id="KW-0342">GTP-binding</keyword>
<dbReference type="PANTHER" id="PTHR43261:SF7">
    <property type="entry name" value="ELONGATION FACTOR G-LIKE PROTEIN"/>
    <property type="match status" value="1"/>
</dbReference>
<evidence type="ECO:0008006" key="4">
    <source>
        <dbReference type="Google" id="ProtNLM"/>
    </source>
</evidence>
<sequence length="70" mass="8115">MWEMLKEFNLPRILIIIKLDRENSDYKRTVETIRQVFGRQAVPIQLPIGAEDKFTGVVDLISRKAGQEKA</sequence>
<gene>
    <name evidence="3" type="ORF">S06H3_15430</name>
</gene>
<evidence type="ECO:0000256" key="2">
    <source>
        <dbReference type="ARBA" id="ARBA00023134"/>
    </source>
</evidence>
<comment type="caution">
    <text evidence="3">The sequence shown here is derived from an EMBL/GenBank/DDBJ whole genome shotgun (WGS) entry which is preliminary data.</text>
</comment>
<dbReference type="SUPFAM" id="SSF52540">
    <property type="entry name" value="P-loop containing nucleoside triphosphate hydrolases"/>
    <property type="match status" value="1"/>
</dbReference>